<dbReference type="Proteomes" id="UP001054902">
    <property type="component" value="Unassembled WGS sequence"/>
</dbReference>
<dbReference type="AlphaFoldDB" id="A0AAD3H738"/>
<feature type="region of interest" description="Disordered" evidence="1">
    <location>
        <begin position="242"/>
        <end position="261"/>
    </location>
</feature>
<sequence>MGKNSFRIEIRGQRDPSLPVTIDRALPSPLAPFYTSNDWMAFCDKIDQTLEPLTALKEKIHRRNVFSIWWIVGTLLITAISAGISYLTGKIGEIYPLFIVLGVLMGLVPAAIQIYTDSMAVIERVTIKEDLQRVIDEHERDEKRSDITFHLRDEVYTTFEYIDGEYGRGYIPVNKSLHYILCVIDNVLPASTIPMGAEVEPVATAVVPSTFDTLALEEGTNTDNKQKSIHERLQELETVKGMLSEEENNHKKSSILAQNST</sequence>
<dbReference type="EMBL" id="BLLK01000046">
    <property type="protein sequence ID" value="GFH52835.1"/>
    <property type="molecule type" value="Genomic_DNA"/>
</dbReference>
<feature type="transmembrane region" description="Helical" evidence="2">
    <location>
        <begin position="94"/>
        <end position="115"/>
    </location>
</feature>
<gene>
    <name evidence="3" type="ORF">CTEN210_09311</name>
</gene>
<name>A0AAD3H738_9STRA</name>
<keyword evidence="2" id="KW-1133">Transmembrane helix</keyword>
<keyword evidence="2" id="KW-0472">Membrane</keyword>
<reference evidence="3 4" key="1">
    <citation type="journal article" date="2021" name="Sci. Rep.">
        <title>The genome of the diatom Chaetoceros tenuissimus carries an ancient integrated fragment of an extant virus.</title>
        <authorList>
            <person name="Hongo Y."/>
            <person name="Kimura K."/>
            <person name="Takaki Y."/>
            <person name="Yoshida Y."/>
            <person name="Baba S."/>
            <person name="Kobayashi G."/>
            <person name="Nagasaki K."/>
            <person name="Hano T."/>
            <person name="Tomaru Y."/>
        </authorList>
    </citation>
    <scope>NUCLEOTIDE SEQUENCE [LARGE SCALE GENOMIC DNA]</scope>
    <source>
        <strain evidence="3 4">NIES-3715</strain>
    </source>
</reference>
<proteinExistence type="predicted"/>
<feature type="transmembrane region" description="Helical" evidence="2">
    <location>
        <begin position="66"/>
        <end position="88"/>
    </location>
</feature>
<evidence type="ECO:0000256" key="2">
    <source>
        <dbReference type="SAM" id="Phobius"/>
    </source>
</evidence>
<keyword evidence="2" id="KW-0812">Transmembrane</keyword>
<organism evidence="3 4">
    <name type="scientific">Chaetoceros tenuissimus</name>
    <dbReference type="NCBI Taxonomy" id="426638"/>
    <lineage>
        <taxon>Eukaryota</taxon>
        <taxon>Sar</taxon>
        <taxon>Stramenopiles</taxon>
        <taxon>Ochrophyta</taxon>
        <taxon>Bacillariophyta</taxon>
        <taxon>Coscinodiscophyceae</taxon>
        <taxon>Chaetocerotophycidae</taxon>
        <taxon>Chaetocerotales</taxon>
        <taxon>Chaetocerotaceae</taxon>
        <taxon>Chaetoceros</taxon>
    </lineage>
</organism>
<evidence type="ECO:0000313" key="3">
    <source>
        <dbReference type="EMBL" id="GFH52835.1"/>
    </source>
</evidence>
<comment type="caution">
    <text evidence="3">The sequence shown here is derived from an EMBL/GenBank/DDBJ whole genome shotgun (WGS) entry which is preliminary data.</text>
</comment>
<accession>A0AAD3H738</accession>
<evidence type="ECO:0000256" key="1">
    <source>
        <dbReference type="SAM" id="MobiDB-lite"/>
    </source>
</evidence>
<keyword evidence="4" id="KW-1185">Reference proteome</keyword>
<evidence type="ECO:0000313" key="4">
    <source>
        <dbReference type="Proteomes" id="UP001054902"/>
    </source>
</evidence>
<protein>
    <submittedName>
        <fullName evidence="3">Uncharacterized protein</fullName>
    </submittedName>
</protein>